<dbReference type="Pfam" id="PF01048">
    <property type="entry name" value="PNP_UDP_1"/>
    <property type="match status" value="1"/>
</dbReference>
<gene>
    <name evidence="2" type="ORF">CW354_21445</name>
</gene>
<dbReference type="SUPFAM" id="SSF53167">
    <property type="entry name" value="Purine and uridine phosphorylases"/>
    <property type="match status" value="1"/>
</dbReference>
<feature type="domain" description="Nucleoside phosphorylase" evidence="1">
    <location>
        <begin position="38"/>
        <end position="197"/>
    </location>
</feature>
<organism evidence="2 3">
    <name type="scientific">Hyphococcus luteus</name>
    <dbReference type="NCBI Taxonomy" id="2058213"/>
    <lineage>
        <taxon>Bacteria</taxon>
        <taxon>Pseudomonadati</taxon>
        <taxon>Pseudomonadota</taxon>
        <taxon>Alphaproteobacteria</taxon>
        <taxon>Parvularculales</taxon>
        <taxon>Parvularculaceae</taxon>
        <taxon>Hyphococcus</taxon>
    </lineage>
</organism>
<dbReference type="InterPro" id="IPR035994">
    <property type="entry name" value="Nucleoside_phosphorylase_sf"/>
</dbReference>
<dbReference type="GO" id="GO:0005829">
    <property type="term" value="C:cytosol"/>
    <property type="evidence" value="ECO:0007669"/>
    <property type="project" value="TreeGrafter"/>
</dbReference>
<dbReference type="AlphaFoldDB" id="A0A2S7JZ29"/>
<dbReference type="InterPro" id="IPR000845">
    <property type="entry name" value="Nucleoside_phosphorylase_d"/>
</dbReference>
<dbReference type="GO" id="GO:0019284">
    <property type="term" value="P:L-methionine salvage from S-adenosylmethionine"/>
    <property type="evidence" value="ECO:0007669"/>
    <property type="project" value="TreeGrafter"/>
</dbReference>
<dbReference type="PANTHER" id="PTHR46832">
    <property type="entry name" value="5'-METHYLTHIOADENOSINE/S-ADENOSYLHOMOCYSTEINE NUCLEOSIDASE"/>
    <property type="match status" value="1"/>
</dbReference>
<name>A0A2S7JZ29_9PROT</name>
<dbReference type="EMBL" id="PJCH01000017">
    <property type="protein sequence ID" value="PQA85507.1"/>
    <property type="molecule type" value="Genomic_DNA"/>
</dbReference>
<dbReference type="GO" id="GO:0009116">
    <property type="term" value="P:nucleoside metabolic process"/>
    <property type="evidence" value="ECO:0007669"/>
    <property type="project" value="InterPro"/>
</dbReference>
<reference evidence="2 3" key="1">
    <citation type="submission" date="2017-12" db="EMBL/GenBank/DDBJ databases">
        <authorList>
            <person name="Hurst M.R.H."/>
        </authorList>
    </citation>
    <scope>NUCLEOTIDE SEQUENCE [LARGE SCALE GENOMIC DNA]</scope>
    <source>
        <strain evidence="2 3">SY-3-19</strain>
    </source>
</reference>
<dbReference type="Gene3D" id="3.40.50.1580">
    <property type="entry name" value="Nucleoside phosphorylase domain"/>
    <property type="match status" value="1"/>
</dbReference>
<comment type="caution">
    <text evidence="2">The sequence shown here is derived from an EMBL/GenBank/DDBJ whole genome shotgun (WGS) entry which is preliminary data.</text>
</comment>
<keyword evidence="3" id="KW-1185">Reference proteome</keyword>
<accession>A0A2S7JZ29</accession>
<dbReference type="GO" id="GO:0008930">
    <property type="term" value="F:methylthioadenosine nucleosidase activity"/>
    <property type="evidence" value="ECO:0007669"/>
    <property type="project" value="TreeGrafter"/>
</dbReference>
<sequence length="263" mass="27142">MKTMCASDTNSSNFIGVICGLKSEAQAVAAGVDKSKIRIGVSGANAARAEDIARDFCNEGASAIFSIGFSGGLDPALRPGDLVIGETIIADDGSVYAGDRYLLGCLNPALSRESGNPGRSAKMDPRLRGDERGKVEARLAALFGADEIVDSTLKKSALFQNHGAVAVDMESHGAARAAARAGAPFLAIRAIADPADRALPPAALNAVAPDGSVRALATVGAALRDPKQLWALRELGQDSAAAAKTLRRSLGPLFSRLFLSLDL</sequence>
<dbReference type="RefSeq" id="WP_104832147.1">
    <property type="nucleotide sequence ID" value="NZ_PJCH01000017.1"/>
</dbReference>
<dbReference type="OrthoDB" id="7357315at2"/>
<evidence type="ECO:0000313" key="3">
    <source>
        <dbReference type="Proteomes" id="UP000239504"/>
    </source>
</evidence>
<evidence type="ECO:0000313" key="2">
    <source>
        <dbReference type="EMBL" id="PQA85507.1"/>
    </source>
</evidence>
<evidence type="ECO:0000259" key="1">
    <source>
        <dbReference type="Pfam" id="PF01048"/>
    </source>
</evidence>
<dbReference type="PANTHER" id="PTHR46832:SF1">
    <property type="entry name" value="5'-METHYLTHIOADENOSINE_S-ADENOSYLHOMOCYSTEINE NUCLEOSIDASE"/>
    <property type="match status" value="1"/>
</dbReference>
<dbReference type="GO" id="GO:0008782">
    <property type="term" value="F:adenosylhomocysteine nucleosidase activity"/>
    <property type="evidence" value="ECO:0007669"/>
    <property type="project" value="TreeGrafter"/>
</dbReference>
<proteinExistence type="predicted"/>
<protein>
    <submittedName>
        <fullName evidence="2">Nucleoside phosphorylase</fullName>
    </submittedName>
</protein>
<dbReference type="Proteomes" id="UP000239504">
    <property type="component" value="Unassembled WGS sequence"/>
</dbReference>